<dbReference type="AlphaFoldDB" id="C0VYX4"/>
<keyword evidence="4 5" id="KW-0472">Membrane</keyword>
<dbReference type="EMBL" id="ACFG01000004">
    <property type="protein sequence ID" value="EEH64627.1"/>
    <property type="molecule type" value="Genomic_DNA"/>
</dbReference>
<dbReference type="NCBIfam" id="NF004743">
    <property type="entry name" value="PRK06076.1-4"/>
    <property type="match status" value="1"/>
</dbReference>
<dbReference type="GO" id="GO:0048038">
    <property type="term" value="F:quinone binding"/>
    <property type="evidence" value="ECO:0007669"/>
    <property type="project" value="UniProtKB-KW"/>
</dbReference>
<feature type="transmembrane region" description="Helical" evidence="5">
    <location>
        <begin position="260"/>
        <end position="283"/>
    </location>
</feature>
<dbReference type="Pfam" id="PF00146">
    <property type="entry name" value="NADHdh"/>
    <property type="match status" value="1"/>
</dbReference>
<dbReference type="Proteomes" id="UP000010301">
    <property type="component" value="Unassembled WGS sequence"/>
</dbReference>
<keyword evidence="3 5" id="KW-1133">Transmembrane helix</keyword>
<dbReference type="HAMAP" id="MF_01350">
    <property type="entry name" value="NDH1_NuoH"/>
    <property type="match status" value="1"/>
</dbReference>
<comment type="function">
    <text evidence="5">NDH-1 shuttles electrons from NADH, via FMN and iron-sulfur (Fe-S) centers, to quinones in the respiratory chain. The immediate electron acceptor for the enzyme in this species is believed to be ubiquinone. Couples the redox reaction to proton translocation (for every two electrons transferred, four hydrogen ions are translocated across the cytoplasmic membrane), and thus conserves the redox energy in a proton gradient. This subunit may bind ubiquinone.</text>
</comment>
<keyword evidence="5" id="KW-1003">Cell membrane</keyword>
<dbReference type="PROSITE" id="PS00667">
    <property type="entry name" value="COMPLEX1_ND1_1"/>
    <property type="match status" value="1"/>
</dbReference>
<comment type="similarity">
    <text evidence="5 6">Belongs to the complex I subunit 1 family.</text>
</comment>
<feature type="transmembrane region" description="Helical" evidence="5">
    <location>
        <begin position="98"/>
        <end position="121"/>
    </location>
</feature>
<evidence type="ECO:0000256" key="2">
    <source>
        <dbReference type="ARBA" id="ARBA00022692"/>
    </source>
</evidence>
<sequence length="452" mass="49980">MSLELLAVLAFPFAPPTTTPADFSEETWWLTLIKALFIVVFLIASVIMALWVERRGLARMQTRPGPNVAGPLGLFQAFADAIKLLFKEDIWTDKADKLIYFAAPAISAFSAFMVFAVIPFGPNVNIFGHSTPLQLTDMPVAILYILAIASLGLYGIVLGGWSSQSTLPLLGSVRSAAQVISYELAMSMSLVSVFIVAGSMSTSQIVASQDRVWWAFALAPAFIIYIISMIGEVNRLPFDLPEAEGEIVAGHMTEYSSMKFAWYFLSEYINMFNVSAVATTVFLGGWHAPFFLSYIPFIDFNAGWWGMLWFTVKLWAVFFFMVWTRGTLLRFRYDQFMALGWKILIPVSLVWLVLVAIMRAINNWAPEANNYFFGSIFGLLTAVLVVSYLVGDKEETKTKPATVEFDAFAGGYPVPPLPGQVLPASPRAGRVKTSSEKNETASVTAVKEGEDD</sequence>
<name>C0VYX4_9ACTO</name>
<keyword evidence="2 5" id="KW-0812">Transmembrane</keyword>
<keyword evidence="5 6" id="KW-0520">NAD</keyword>
<evidence type="ECO:0000313" key="9">
    <source>
        <dbReference type="Proteomes" id="UP000010301"/>
    </source>
</evidence>
<dbReference type="STRING" id="525245.HMPREF0044_0364"/>
<comment type="caution">
    <text evidence="8">The sequence shown here is derived from an EMBL/GenBank/DDBJ whole genome shotgun (WGS) entry which is preliminary data.</text>
</comment>
<dbReference type="InterPro" id="IPR001694">
    <property type="entry name" value="NADH_UbQ_OxRdtase_su1/FPO"/>
</dbReference>
<feature type="transmembrane region" description="Helical" evidence="5">
    <location>
        <begin position="182"/>
        <end position="200"/>
    </location>
</feature>
<dbReference type="NCBIfam" id="NF004741">
    <property type="entry name" value="PRK06076.1-2"/>
    <property type="match status" value="1"/>
</dbReference>
<dbReference type="GO" id="GO:0003954">
    <property type="term" value="F:NADH dehydrogenase activity"/>
    <property type="evidence" value="ECO:0007669"/>
    <property type="project" value="TreeGrafter"/>
</dbReference>
<evidence type="ECO:0000256" key="3">
    <source>
        <dbReference type="ARBA" id="ARBA00022989"/>
    </source>
</evidence>
<evidence type="ECO:0000256" key="6">
    <source>
        <dbReference type="RuleBase" id="RU000471"/>
    </source>
</evidence>
<dbReference type="PROSITE" id="PS00668">
    <property type="entry name" value="COMPLEX1_ND1_2"/>
    <property type="match status" value="1"/>
</dbReference>
<feature type="transmembrane region" description="Helical" evidence="5">
    <location>
        <begin position="303"/>
        <end position="323"/>
    </location>
</feature>
<feature type="transmembrane region" description="Helical" evidence="5">
    <location>
        <begin position="343"/>
        <end position="365"/>
    </location>
</feature>
<dbReference type="GO" id="GO:0005886">
    <property type="term" value="C:plasma membrane"/>
    <property type="evidence" value="ECO:0007669"/>
    <property type="project" value="UniProtKB-SubCell"/>
</dbReference>
<comment type="subcellular location">
    <subcellularLocation>
        <location evidence="5 6">Cell membrane</location>
        <topology evidence="5 6">Multi-pass membrane protein</topology>
    </subcellularLocation>
    <subcellularLocation>
        <location evidence="1">Membrane</location>
        <topology evidence="1">Multi-pass membrane protein</topology>
    </subcellularLocation>
</comment>
<feature type="transmembrane region" description="Helical" evidence="5">
    <location>
        <begin position="141"/>
        <end position="161"/>
    </location>
</feature>
<evidence type="ECO:0000256" key="7">
    <source>
        <dbReference type="SAM" id="MobiDB-lite"/>
    </source>
</evidence>
<feature type="transmembrane region" description="Helical" evidence="5">
    <location>
        <begin position="31"/>
        <end position="52"/>
    </location>
</feature>
<evidence type="ECO:0000256" key="5">
    <source>
        <dbReference type="HAMAP-Rule" id="MF_01350"/>
    </source>
</evidence>
<accession>C0VYX4</accession>
<keyword evidence="9" id="KW-1185">Reference proteome</keyword>
<evidence type="ECO:0000256" key="1">
    <source>
        <dbReference type="ARBA" id="ARBA00004141"/>
    </source>
</evidence>
<dbReference type="PANTHER" id="PTHR11432:SF3">
    <property type="entry name" value="NADH-UBIQUINONE OXIDOREDUCTASE CHAIN 1"/>
    <property type="match status" value="1"/>
</dbReference>
<feature type="transmembrane region" description="Helical" evidence="5">
    <location>
        <begin position="212"/>
        <end position="231"/>
    </location>
</feature>
<dbReference type="HOGENOM" id="CLU_015134_0_0_11"/>
<keyword evidence="5" id="KW-0830">Ubiquinone</keyword>
<dbReference type="RefSeq" id="WP_006547361.1">
    <property type="nucleotide sequence ID" value="NZ_DS999545.1"/>
</dbReference>
<keyword evidence="5" id="KW-0874">Quinone</keyword>
<dbReference type="OrthoDB" id="9803734at2"/>
<reference evidence="8 9" key="1">
    <citation type="submission" date="2009-01" db="EMBL/GenBank/DDBJ databases">
        <authorList>
            <person name="Qin X."/>
            <person name="Bachman B."/>
            <person name="Battles P."/>
            <person name="Bell A."/>
            <person name="Bess C."/>
            <person name="Bickham C."/>
            <person name="Chaboub L."/>
            <person name="Chen D."/>
            <person name="Coyle M."/>
            <person name="Deiros D.R."/>
            <person name="Dinh H."/>
            <person name="Forbes L."/>
            <person name="Fowler G."/>
            <person name="Francisco L."/>
            <person name="Fu Q."/>
            <person name="Gubbala S."/>
            <person name="Hale W."/>
            <person name="Han Y."/>
            <person name="Hemphill L."/>
            <person name="Highlander S.K."/>
            <person name="Hirani K."/>
            <person name="Hogues M."/>
            <person name="Jackson L."/>
            <person name="Jakkamsetti A."/>
            <person name="Javaid M."/>
            <person name="Jiang H."/>
            <person name="Korchina V."/>
            <person name="Kovar C."/>
            <person name="Lara F."/>
            <person name="Lee S."/>
            <person name="Mata R."/>
            <person name="Mathew T."/>
            <person name="Moen C."/>
            <person name="Morales K."/>
            <person name="Munidasa M."/>
            <person name="Nazareth L."/>
            <person name="Ngo R."/>
            <person name="Nguyen L."/>
            <person name="Okwuonu G."/>
            <person name="Ongeri F."/>
            <person name="Patil S."/>
            <person name="Petrosino J."/>
            <person name="Pham C."/>
            <person name="Pham P."/>
            <person name="Pu L.-L."/>
            <person name="Puazo M."/>
            <person name="Raj R."/>
            <person name="Reid J."/>
            <person name="Rouhana J."/>
            <person name="Saada N."/>
            <person name="Shang Y."/>
            <person name="Simmons D."/>
            <person name="Thornton R."/>
            <person name="Warren J."/>
            <person name="Weissenberger G."/>
            <person name="Zhang J."/>
            <person name="Zhang L."/>
            <person name="Zhou C."/>
            <person name="Zhu D."/>
            <person name="Muzny D."/>
            <person name="Worley K."/>
            <person name="Gibbs R."/>
        </authorList>
    </citation>
    <scope>NUCLEOTIDE SEQUENCE [LARGE SCALE GENOMIC DNA]</scope>
    <source>
        <strain evidence="8 9">DSM 15436</strain>
    </source>
</reference>
<evidence type="ECO:0000256" key="4">
    <source>
        <dbReference type="ARBA" id="ARBA00023136"/>
    </source>
</evidence>
<dbReference type="GO" id="GO:0016655">
    <property type="term" value="F:oxidoreductase activity, acting on NAD(P)H, quinone or similar compound as acceptor"/>
    <property type="evidence" value="ECO:0007669"/>
    <property type="project" value="UniProtKB-UniRule"/>
</dbReference>
<dbReference type="EC" id="7.1.1.-" evidence="5"/>
<protein>
    <recommendedName>
        <fullName evidence="5">NADH-quinone oxidoreductase subunit H</fullName>
        <ecNumber evidence="5">7.1.1.-</ecNumber>
    </recommendedName>
    <alternativeName>
        <fullName evidence="5">NADH dehydrogenase I subunit H</fullName>
    </alternativeName>
    <alternativeName>
        <fullName evidence="5">NDH-1 subunit H</fullName>
    </alternativeName>
</protein>
<comment type="subunit">
    <text evidence="5">NDH-1 is composed of 14 different subunits. Subunits NuoA, H, J, K, L, M, N constitute the membrane sector of the complex.</text>
</comment>
<dbReference type="PANTHER" id="PTHR11432">
    <property type="entry name" value="NADH DEHYDROGENASE SUBUNIT 1"/>
    <property type="match status" value="1"/>
</dbReference>
<dbReference type="eggNOG" id="COG1005">
    <property type="taxonomic scope" value="Bacteria"/>
</dbReference>
<gene>
    <name evidence="5" type="primary">nuoH</name>
    <name evidence="8" type="ORF">HMPREF0044_0364</name>
</gene>
<dbReference type="GO" id="GO:0009060">
    <property type="term" value="P:aerobic respiration"/>
    <property type="evidence" value="ECO:0007669"/>
    <property type="project" value="TreeGrafter"/>
</dbReference>
<keyword evidence="5" id="KW-1278">Translocase</keyword>
<dbReference type="InterPro" id="IPR018086">
    <property type="entry name" value="NADH_UbQ_OxRdtase_su1_CS"/>
</dbReference>
<feature type="region of interest" description="Disordered" evidence="7">
    <location>
        <begin position="419"/>
        <end position="452"/>
    </location>
</feature>
<feature type="transmembrane region" description="Helical" evidence="5">
    <location>
        <begin position="371"/>
        <end position="390"/>
    </location>
</feature>
<proteinExistence type="inferred from homology"/>
<evidence type="ECO:0000313" key="8">
    <source>
        <dbReference type="EMBL" id="EEH64627.1"/>
    </source>
</evidence>
<comment type="catalytic activity">
    <reaction evidence="5">
        <text>a quinone + NADH + 5 H(+)(in) = a quinol + NAD(+) + 4 H(+)(out)</text>
        <dbReference type="Rhea" id="RHEA:57888"/>
        <dbReference type="ChEBI" id="CHEBI:15378"/>
        <dbReference type="ChEBI" id="CHEBI:24646"/>
        <dbReference type="ChEBI" id="CHEBI:57540"/>
        <dbReference type="ChEBI" id="CHEBI:57945"/>
        <dbReference type="ChEBI" id="CHEBI:132124"/>
    </reaction>
</comment>
<organism evidence="8 9">
    <name type="scientific">Gleimia coleocanis DSM 15436</name>
    <dbReference type="NCBI Taxonomy" id="525245"/>
    <lineage>
        <taxon>Bacteria</taxon>
        <taxon>Bacillati</taxon>
        <taxon>Actinomycetota</taxon>
        <taxon>Actinomycetes</taxon>
        <taxon>Actinomycetales</taxon>
        <taxon>Actinomycetaceae</taxon>
        <taxon>Gleimia</taxon>
    </lineage>
</organism>